<keyword evidence="1" id="KW-0812">Transmembrane</keyword>
<protein>
    <recommendedName>
        <fullName evidence="4">PH domain-containing protein</fullName>
    </recommendedName>
</protein>
<organism evidence="2 3">
    <name type="scientific">Piscinibacterium candidicorallinum</name>
    <dbReference type="NCBI Taxonomy" id="1793872"/>
    <lineage>
        <taxon>Bacteria</taxon>
        <taxon>Pseudomonadati</taxon>
        <taxon>Pseudomonadota</taxon>
        <taxon>Betaproteobacteria</taxon>
        <taxon>Burkholderiales</taxon>
        <taxon>Piscinibacterium</taxon>
    </lineage>
</organism>
<proteinExistence type="predicted"/>
<dbReference type="EMBL" id="JBHRTI010000002">
    <property type="protein sequence ID" value="MFC3146161.1"/>
    <property type="molecule type" value="Genomic_DNA"/>
</dbReference>
<accession>A0ABV7H0R3</accession>
<name>A0ABV7H0R3_9BURK</name>
<evidence type="ECO:0008006" key="4">
    <source>
        <dbReference type="Google" id="ProtNLM"/>
    </source>
</evidence>
<reference evidence="3" key="1">
    <citation type="journal article" date="2019" name="Int. J. Syst. Evol. Microbiol.">
        <title>The Global Catalogue of Microorganisms (GCM) 10K type strain sequencing project: providing services to taxonomists for standard genome sequencing and annotation.</title>
        <authorList>
            <consortium name="The Broad Institute Genomics Platform"/>
            <consortium name="The Broad Institute Genome Sequencing Center for Infectious Disease"/>
            <person name="Wu L."/>
            <person name="Ma J."/>
        </authorList>
    </citation>
    <scope>NUCLEOTIDE SEQUENCE [LARGE SCALE GENOMIC DNA]</scope>
    <source>
        <strain evidence="3">KCTC 52168</strain>
    </source>
</reference>
<dbReference type="Proteomes" id="UP001595556">
    <property type="component" value="Unassembled WGS sequence"/>
</dbReference>
<sequence>MAFDSADLPTWLQLVCAGGGMYGLWVVCWTGQLTLSRVAITHRNIFGTYSIRWSEIDRVEFGSAYGTETYVFFGVGKHFAVYGPMVWSGADIEKAKQLLAEELQARSLIPVQTKSAEWRTHKNVRLR</sequence>
<evidence type="ECO:0000313" key="2">
    <source>
        <dbReference type="EMBL" id="MFC3146161.1"/>
    </source>
</evidence>
<gene>
    <name evidence="2" type="ORF">ACFOEN_00740</name>
</gene>
<evidence type="ECO:0000313" key="3">
    <source>
        <dbReference type="Proteomes" id="UP001595556"/>
    </source>
</evidence>
<keyword evidence="1" id="KW-1133">Transmembrane helix</keyword>
<keyword evidence="1" id="KW-0472">Membrane</keyword>
<dbReference type="RefSeq" id="WP_377300444.1">
    <property type="nucleotide sequence ID" value="NZ_CP180191.1"/>
</dbReference>
<evidence type="ECO:0000256" key="1">
    <source>
        <dbReference type="SAM" id="Phobius"/>
    </source>
</evidence>
<feature type="transmembrane region" description="Helical" evidence="1">
    <location>
        <begin position="12"/>
        <end position="35"/>
    </location>
</feature>
<comment type="caution">
    <text evidence="2">The sequence shown here is derived from an EMBL/GenBank/DDBJ whole genome shotgun (WGS) entry which is preliminary data.</text>
</comment>
<keyword evidence="3" id="KW-1185">Reference proteome</keyword>